<comment type="function">
    <text evidence="3">Catalyzes the formation of N(4)-acetylcytidine (ac(4)C) at the wobble position of elongator tRNA(Met), using acetate and ATP as substrates. First activates an acetate ion to form acetyladenylate (Ac-AMP) and then transfers the acetyl group to tRNA to form ac(4)C34.</text>
</comment>
<dbReference type="EMBL" id="JAFLVX010000026">
    <property type="protein sequence ID" value="MBO0477505.1"/>
    <property type="molecule type" value="Genomic_DNA"/>
</dbReference>
<keyword evidence="3" id="KW-0820">tRNA-binding</keyword>
<keyword evidence="1 3" id="KW-0436">Ligase</keyword>
<dbReference type="Pfam" id="PF05636">
    <property type="entry name" value="HIGH_NTase1"/>
    <property type="match status" value="1"/>
</dbReference>
<keyword evidence="3" id="KW-0963">Cytoplasm</keyword>
<evidence type="ECO:0000256" key="3">
    <source>
        <dbReference type="HAMAP-Rule" id="MF_01539"/>
    </source>
</evidence>
<dbReference type="SUPFAM" id="SSF52374">
    <property type="entry name" value="Nucleotidylyl transferase"/>
    <property type="match status" value="1"/>
</dbReference>
<comment type="caution">
    <text evidence="3">Lacks conserved residue(s) required for the propagation of feature annotation.</text>
</comment>
<name>A0ABS3HUS9_9ENTE</name>
<evidence type="ECO:0000313" key="5">
    <source>
        <dbReference type="Proteomes" id="UP000664857"/>
    </source>
</evidence>
<keyword evidence="3" id="KW-0547">Nucleotide-binding</keyword>
<dbReference type="PANTHER" id="PTHR37825:SF1">
    <property type="entry name" value="TRNA(MET) CYTIDINE ACETATE LIGASE"/>
    <property type="match status" value="1"/>
</dbReference>
<evidence type="ECO:0000256" key="1">
    <source>
        <dbReference type="ARBA" id="ARBA00022598"/>
    </source>
</evidence>
<comment type="catalytic activity">
    <reaction evidence="3">
        <text>cytidine(34) in elongator tRNA(Met) + acetate + ATP = N(4)-acetylcytidine(34) in elongator tRNA(Met) + AMP + diphosphate</text>
        <dbReference type="Rhea" id="RHEA:58144"/>
        <dbReference type="Rhea" id="RHEA-COMP:10693"/>
        <dbReference type="Rhea" id="RHEA-COMP:10694"/>
        <dbReference type="ChEBI" id="CHEBI:30089"/>
        <dbReference type="ChEBI" id="CHEBI:30616"/>
        <dbReference type="ChEBI" id="CHEBI:33019"/>
        <dbReference type="ChEBI" id="CHEBI:74900"/>
        <dbReference type="ChEBI" id="CHEBI:82748"/>
        <dbReference type="ChEBI" id="CHEBI:456215"/>
    </reaction>
</comment>
<keyword evidence="3" id="KW-0067">ATP-binding</keyword>
<keyword evidence="3" id="KW-0694">RNA-binding</keyword>
<dbReference type="RefSeq" id="WP_206967542.1">
    <property type="nucleotide sequence ID" value="NZ_JAFLVX010000026.1"/>
</dbReference>
<dbReference type="NCBIfam" id="NF010191">
    <property type="entry name" value="PRK13670.1"/>
    <property type="match status" value="1"/>
</dbReference>
<dbReference type="EC" id="6.3.4.-" evidence="3"/>
<keyword evidence="5" id="KW-1185">Reference proteome</keyword>
<evidence type="ECO:0000313" key="4">
    <source>
        <dbReference type="EMBL" id="MBO0477505.1"/>
    </source>
</evidence>
<comment type="caution">
    <text evidence="4">The sequence shown here is derived from an EMBL/GenBank/DDBJ whole genome shotgun (WGS) entry which is preliminary data.</text>
</comment>
<organism evidence="4 5">
    <name type="scientific">Candidatus Vagococcus giribetii</name>
    <dbReference type="NCBI Taxonomy" id="2230876"/>
    <lineage>
        <taxon>Bacteria</taxon>
        <taxon>Bacillati</taxon>
        <taxon>Bacillota</taxon>
        <taxon>Bacilli</taxon>
        <taxon>Lactobacillales</taxon>
        <taxon>Enterococcaceae</taxon>
        <taxon>Vagococcus</taxon>
    </lineage>
</organism>
<keyword evidence="2 3" id="KW-0819">tRNA processing</keyword>
<feature type="binding site" evidence="3">
    <location>
        <position position="101"/>
    </location>
    <ligand>
        <name>ATP</name>
        <dbReference type="ChEBI" id="CHEBI:30616"/>
    </ligand>
</feature>
<dbReference type="Gene3D" id="3.40.50.620">
    <property type="entry name" value="HUPs"/>
    <property type="match status" value="1"/>
</dbReference>
<dbReference type="HAMAP" id="MF_01539">
    <property type="entry name" value="TmcAL"/>
    <property type="match status" value="1"/>
</dbReference>
<dbReference type="InterPro" id="IPR008513">
    <property type="entry name" value="tRNA(Met)_cyd_acetate_ligase"/>
</dbReference>
<feature type="binding site" evidence="3">
    <location>
        <position position="161"/>
    </location>
    <ligand>
        <name>ATP</name>
        <dbReference type="ChEBI" id="CHEBI:30616"/>
    </ligand>
</feature>
<proteinExistence type="inferred from homology"/>
<reference evidence="4 5" key="1">
    <citation type="submission" date="2021-03" db="EMBL/GenBank/DDBJ databases">
        <title>Enterococcal diversity collection.</title>
        <authorList>
            <person name="Gilmore M.S."/>
            <person name="Schwartzman J."/>
            <person name="Van Tyne D."/>
            <person name="Martin M."/>
            <person name="Earl A.M."/>
            <person name="Manson A.L."/>
            <person name="Straub T."/>
            <person name="Salamzade R."/>
            <person name="Saavedra J."/>
            <person name="Lebreton F."/>
            <person name="Prichula J."/>
            <person name="Schaufler K."/>
            <person name="Gaca A."/>
            <person name="Sgardioli B."/>
            <person name="Wagenaar J."/>
            <person name="Strong T."/>
        </authorList>
    </citation>
    <scope>NUCLEOTIDE SEQUENCE [LARGE SCALE GENOMIC DNA]</scope>
    <source>
        <strain evidence="4 5">DIV0080</strain>
    </source>
</reference>
<sequence>MKSCGVIVEYNPFHHGHAYHLREARKESQADCLVAVMSGNFLQRGEPACLDKWQRARVALENGADLVIELPFCYAVQSADYFTKGGVRLLQALQVDSLCFGTDSKESLDYEAFGTFSAQNESLINKTYQEMKNNGNSYPQQMTEVYRKLLPEWSLDFSSPNHILGMGYAKENAKYKCPMSLYPIKRVGNEYHDTTIQQNSFASATSIRHLAHQGHLSDIKEVVPSSTFKQLLEEEIISWNQAWPLLKYNIISSSIEELKTIYQMVEGLEYRFKEAALKATDFHEFVSLVKSKRYTWTRIQRLSLYVLLNITKPIIDSAWQEEYIRVLGFNDCGREFLKTRKKETTFNIITNVNQKNDKQLELDIKAGQVYSLFMNENKSQDYYQSPIYLKETEQ</sequence>
<accession>A0ABS3HUS9</accession>
<dbReference type="PANTHER" id="PTHR37825">
    <property type="entry name" value="TRNA(MET) CYTIDINE ACETATE LIGASE"/>
    <property type="match status" value="1"/>
</dbReference>
<protein>
    <recommendedName>
        <fullName evidence="3">tRNA(Met) cytidine acetate ligase</fullName>
        <ecNumber evidence="3">6.3.4.-</ecNumber>
    </recommendedName>
</protein>
<comment type="similarity">
    <text evidence="3">Belongs to the TmcAL family.</text>
</comment>
<feature type="binding site" evidence="3">
    <location>
        <position position="186"/>
    </location>
    <ligand>
        <name>ATP</name>
        <dbReference type="ChEBI" id="CHEBI:30616"/>
    </ligand>
</feature>
<dbReference type="Proteomes" id="UP000664857">
    <property type="component" value="Unassembled WGS sequence"/>
</dbReference>
<comment type="subcellular location">
    <subcellularLocation>
        <location evidence="3">Cytoplasm</location>
    </subcellularLocation>
</comment>
<gene>
    <name evidence="3" type="primary">tmcAL</name>
    <name evidence="4" type="ORF">DOK76_10500</name>
</gene>
<feature type="binding site" evidence="3">
    <location>
        <begin position="7"/>
        <end position="20"/>
    </location>
    <ligand>
        <name>ATP</name>
        <dbReference type="ChEBI" id="CHEBI:30616"/>
    </ligand>
</feature>
<dbReference type="InterPro" id="IPR014729">
    <property type="entry name" value="Rossmann-like_a/b/a_fold"/>
</dbReference>
<evidence type="ECO:0000256" key="2">
    <source>
        <dbReference type="ARBA" id="ARBA00022694"/>
    </source>
</evidence>